<keyword evidence="3 7" id="KW-0378">Hydrolase</keyword>
<evidence type="ECO:0000256" key="1">
    <source>
        <dbReference type="ARBA" id="ARBA00007484"/>
    </source>
</evidence>
<dbReference type="InterPro" id="IPR039418">
    <property type="entry name" value="LexA-like"/>
</dbReference>
<protein>
    <submittedName>
        <fullName evidence="9">LexA family protein</fullName>
    </submittedName>
</protein>
<dbReference type="SUPFAM" id="SSF51306">
    <property type="entry name" value="LexA/Signal peptidase"/>
    <property type="match status" value="1"/>
</dbReference>
<keyword evidence="5" id="KW-0234">DNA repair</keyword>
<keyword evidence="2" id="KW-0227">DNA damage</keyword>
<dbReference type="PRINTS" id="PR00726">
    <property type="entry name" value="LEXASERPTASE"/>
</dbReference>
<keyword evidence="6" id="KW-0742">SOS response</keyword>
<dbReference type="InterPro" id="IPR015927">
    <property type="entry name" value="Peptidase_S24_S26A/B/C"/>
</dbReference>
<dbReference type="RefSeq" id="WP_229959361.1">
    <property type="nucleotide sequence ID" value="NZ_JAJJWI010000005.1"/>
</dbReference>
<dbReference type="InterPro" id="IPR036286">
    <property type="entry name" value="LexA/Signal_pep-like_sf"/>
</dbReference>
<dbReference type="PANTHER" id="PTHR33516">
    <property type="entry name" value="LEXA REPRESSOR"/>
    <property type="match status" value="1"/>
</dbReference>
<accession>A0ABW4X1F6</accession>
<reference evidence="10" key="1">
    <citation type="journal article" date="2019" name="Int. J. Syst. Evol. Microbiol.">
        <title>The Global Catalogue of Microorganisms (GCM) 10K type strain sequencing project: providing services to taxonomists for standard genome sequencing and annotation.</title>
        <authorList>
            <consortium name="The Broad Institute Genomics Platform"/>
            <consortium name="The Broad Institute Genome Sequencing Center for Infectious Disease"/>
            <person name="Wu L."/>
            <person name="Ma J."/>
        </authorList>
    </citation>
    <scope>NUCLEOTIDE SEQUENCE [LARGE SCALE GENOMIC DNA]</scope>
    <source>
        <strain evidence="10">JCM 16545</strain>
    </source>
</reference>
<evidence type="ECO:0000256" key="6">
    <source>
        <dbReference type="ARBA" id="ARBA00023236"/>
    </source>
</evidence>
<evidence type="ECO:0000256" key="5">
    <source>
        <dbReference type="ARBA" id="ARBA00023204"/>
    </source>
</evidence>
<comment type="caution">
    <text evidence="9">The sequence shown here is derived from an EMBL/GenBank/DDBJ whole genome shotgun (WGS) entry which is preliminary data.</text>
</comment>
<evidence type="ECO:0000313" key="9">
    <source>
        <dbReference type="EMBL" id="MFD2068368.1"/>
    </source>
</evidence>
<dbReference type="Gene3D" id="2.10.109.10">
    <property type="entry name" value="Umud Fragment, subunit A"/>
    <property type="match status" value="1"/>
</dbReference>
<dbReference type="Pfam" id="PF00717">
    <property type="entry name" value="Peptidase_S24"/>
    <property type="match status" value="1"/>
</dbReference>
<feature type="domain" description="Peptidase S24/S26A/S26B/S26C" evidence="8">
    <location>
        <begin position="30"/>
        <end position="147"/>
    </location>
</feature>
<proteinExistence type="inferred from homology"/>
<evidence type="ECO:0000256" key="2">
    <source>
        <dbReference type="ARBA" id="ARBA00022763"/>
    </source>
</evidence>
<gene>
    <name evidence="9" type="ORF">ACFSKU_15875</name>
</gene>
<dbReference type="NCBIfam" id="NF007621">
    <property type="entry name" value="PRK10276.1"/>
    <property type="match status" value="1"/>
</dbReference>
<dbReference type="CDD" id="cd06529">
    <property type="entry name" value="S24_LexA-like"/>
    <property type="match status" value="1"/>
</dbReference>
<dbReference type="Proteomes" id="UP001597369">
    <property type="component" value="Unassembled WGS sequence"/>
</dbReference>
<organism evidence="9 10">
    <name type="scientific">Pontibacter silvestris</name>
    <dbReference type="NCBI Taxonomy" id="2305183"/>
    <lineage>
        <taxon>Bacteria</taxon>
        <taxon>Pseudomonadati</taxon>
        <taxon>Bacteroidota</taxon>
        <taxon>Cytophagia</taxon>
        <taxon>Cytophagales</taxon>
        <taxon>Hymenobacteraceae</taxon>
        <taxon>Pontibacter</taxon>
    </lineage>
</organism>
<comment type="similarity">
    <text evidence="1 7">Belongs to the peptidase S24 family.</text>
</comment>
<evidence type="ECO:0000256" key="4">
    <source>
        <dbReference type="ARBA" id="ARBA00022813"/>
    </source>
</evidence>
<evidence type="ECO:0000256" key="3">
    <source>
        <dbReference type="ARBA" id="ARBA00022801"/>
    </source>
</evidence>
<dbReference type="PANTHER" id="PTHR33516:SF2">
    <property type="entry name" value="LEXA REPRESSOR-RELATED"/>
    <property type="match status" value="1"/>
</dbReference>
<evidence type="ECO:0000256" key="7">
    <source>
        <dbReference type="RuleBase" id="RU003991"/>
    </source>
</evidence>
<name>A0ABW4X1F6_9BACT</name>
<evidence type="ECO:0000259" key="8">
    <source>
        <dbReference type="Pfam" id="PF00717"/>
    </source>
</evidence>
<evidence type="ECO:0000313" key="10">
    <source>
        <dbReference type="Proteomes" id="UP001597369"/>
    </source>
</evidence>
<dbReference type="EMBL" id="JBHUHV010000053">
    <property type="protein sequence ID" value="MFD2068368.1"/>
    <property type="molecule type" value="Genomic_DNA"/>
</dbReference>
<dbReference type="InterPro" id="IPR006197">
    <property type="entry name" value="Peptidase_S24_LexA"/>
</dbReference>
<keyword evidence="10" id="KW-1185">Reference proteome</keyword>
<keyword evidence="4 7" id="KW-0068">Autocatalytic cleavage</keyword>
<dbReference type="InterPro" id="IPR050077">
    <property type="entry name" value="LexA_repressor"/>
</dbReference>
<sequence>MRESPCTLQTNIPLPFEILSLQEESDLELPLMQSCVAAGFPSPADNYLEDHVNLQRLLISNPSATYLVRVRGESMIDARLYDGDLLVVDRSLEAQSGQVIIGVVDGEFTVKQLVLRGDVFYLQPANQQYPPLKLTDEMDFKPWGVVVWSLHKIKRNL</sequence>